<gene>
    <name evidence="1" type="ORF">KL86DPRO_10496</name>
</gene>
<reference evidence="1" key="1">
    <citation type="submission" date="2016-04" db="EMBL/GenBank/DDBJ databases">
        <authorList>
            <person name="Evans L.H."/>
            <person name="Alamgir A."/>
            <person name="Owens N."/>
            <person name="Weber N.D."/>
            <person name="Virtaneva K."/>
            <person name="Barbian K."/>
            <person name="Babar A."/>
            <person name="Rosenke K."/>
        </authorList>
    </citation>
    <scope>NUCLEOTIDE SEQUENCE</scope>
    <source>
        <strain evidence="1">86</strain>
    </source>
</reference>
<proteinExistence type="predicted"/>
<evidence type="ECO:0000313" key="1">
    <source>
        <dbReference type="EMBL" id="SBV93220.1"/>
    </source>
</evidence>
<dbReference type="EMBL" id="FLUQ01000001">
    <property type="protein sequence ID" value="SBV93220.1"/>
    <property type="molecule type" value="Genomic_DNA"/>
</dbReference>
<protein>
    <submittedName>
        <fullName evidence="1">Uncharacterized protein</fullName>
    </submittedName>
</protein>
<sequence>MLIHAGKNVDKDAVDFLACIGLMMFEQPMPDTYQTGGIVGALIFQGEGTNRFSSWREEGLNHWAIERAWPVPFHPCKGQLGFFRVDYPHDIKALA</sequence>
<accession>A0A212J1C1</accession>
<dbReference type="AlphaFoldDB" id="A0A212J1C1"/>
<name>A0A212J1C1_9DELT</name>
<organism evidence="1">
    <name type="scientific">uncultured delta proteobacterium</name>
    <dbReference type="NCBI Taxonomy" id="34034"/>
    <lineage>
        <taxon>Bacteria</taxon>
        <taxon>Deltaproteobacteria</taxon>
        <taxon>environmental samples</taxon>
    </lineage>
</organism>